<proteinExistence type="predicted"/>
<evidence type="ECO:0000313" key="1">
    <source>
        <dbReference type="EMBL" id="CAK7234955.1"/>
    </source>
</evidence>
<comment type="caution">
    <text evidence="1">The sequence shown here is derived from an EMBL/GenBank/DDBJ whole genome shotgun (WGS) entry which is preliminary data.</text>
</comment>
<protein>
    <submittedName>
        <fullName evidence="1">Uncharacterized protein</fullName>
    </submittedName>
</protein>
<organism evidence="1 2">
    <name type="scientific">Sporothrix eucalyptigena</name>
    <dbReference type="NCBI Taxonomy" id="1812306"/>
    <lineage>
        <taxon>Eukaryota</taxon>
        <taxon>Fungi</taxon>
        <taxon>Dikarya</taxon>
        <taxon>Ascomycota</taxon>
        <taxon>Pezizomycotina</taxon>
        <taxon>Sordariomycetes</taxon>
        <taxon>Sordariomycetidae</taxon>
        <taxon>Ophiostomatales</taxon>
        <taxon>Ophiostomataceae</taxon>
        <taxon>Sporothrix</taxon>
    </lineage>
</organism>
<accession>A0ABP0CS61</accession>
<dbReference type="EMBL" id="CAWUHD010000141">
    <property type="protein sequence ID" value="CAK7234955.1"/>
    <property type="molecule type" value="Genomic_DNA"/>
</dbReference>
<dbReference type="Proteomes" id="UP001642482">
    <property type="component" value="Unassembled WGS sequence"/>
</dbReference>
<reference evidence="1 2" key="1">
    <citation type="submission" date="2024-01" db="EMBL/GenBank/DDBJ databases">
        <authorList>
            <person name="Allen C."/>
            <person name="Tagirdzhanova G."/>
        </authorList>
    </citation>
    <scope>NUCLEOTIDE SEQUENCE [LARGE SCALE GENOMIC DNA]</scope>
</reference>
<name>A0ABP0CS61_9PEZI</name>
<evidence type="ECO:0000313" key="2">
    <source>
        <dbReference type="Proteomes" id="UP001642482"/>
    </source>
</evidence>
<sequence length="59" mass="6540">MCYMQATVNFYNGCGCMSTNMHTVYYVDGERLGRDCGKLSSSPNSMEQVKHSGKCSKCT</sequence>
<keyword evidence="2" id="KW-1185">Reference proteome</keyword>
<gene>
    <name evidence="1" type="ORF">SEUCBS140593_009121</name>
</gene>